<keyword evidence="3" id="KW-1185">Reference proteome</keyword>
<dbReference type="EMBL" id="PJQL01005491">
    <property type="protein sequence ID" value="RCH77998.1"/>
    <property type="molecule type" value="Genomic_DNA"/>
</dbReference>
<comment type="caution">
    <text evidence="2">The sequence shown here is derived from an EMBL/GenBank/DDBJ whole genome shotgun (WGS) entry which is preliminary data.</text>
</comment>
<feature type="signal peptide" evidence="1">
    <location>
        <begin position="1"/>
        <end position="19"/>
    </location>
</feature>
<feature type="non-terminal residue" evidence="2">
    <location>
        <position position="122"/>
    </location>
</feature>
<protein>
    <submittedName>
        <fullName evidence="2">Uncharacterized protein</fullName>
    </submittedName>
</protein>
<evidence type="ECO:0000256" key="1">
    <source>
        <dbReference type="SAM" id="SignalP"/>
    </source>
</evidence>
<gene>
    <name evidence="2" type="ORF">CU097_001803</name>
</gene>
<dbReference type="Proteomes" id="UP000252139">
    <property type="component" value="Unassembled WGS sequence"/>
</dbReference>
<name>A0A367IK11_RHIAZ</name>
<organism evidence="2 3">
    <name type="scientific">Rhizopus azygosporus</name>
    <name type="common">Rhizopus microsporus var. azygosporus</name>
    <dbReference type="NCBI Taxonomy" id="86630"/>
    <lineage>
        <taxon>Eukaryota</taxon>
        <taxon>Fungi</taxon>
        <taxon>Fungi incertae sedis</taxon>
        <taxon>Mucoromycota</taxon>
        <taxon>Mucoromycotina</taxon>
        <taxon>Mucoromycetes</taxon>
        <taxon>Mucorales</taxon>
        <taxon>Mucorineae</taxon>
        <taxon>Rhizopodaceae</taxon>
        <taxon>Rhizopus</taxon>
    </lineage>
</organism>
<accession>A0A367IK11</accession>
<reference evidence="2 3" key="1">
    <citation type="journal article" date="2018" name="G3 (Bethesda)">
        <title>Phylogenetic and Phylogenomic Definition of Rhizopus Species.</title>
        <authorList>
            <person name="Gryganskyi A.P."/>
            <person name="Golan J."/>
            <person name="Dolatabadi S."/>
            <person name="Mondo S."/>
            <person name="Robb S."/>
            <person name="Idnurm A."/>
            <person name="Muszewska A."/>
            <person name="Steczkiewicz K."/>
            <person name="Masonjones S."/>
            <person name="Liao H.L."/>
            <person name="Gajdeczka M.T."/>
            <person name="Anike F."/>
            <person name="Vuek A."/>
            <person name="Anishchenko I.M."/>
            <person name="Voigt K."/>
            <person name="de Hoog G.S."/>
            <person name="Smith M.E."/>
            <person name="Heitman J."/>
            <person name="Vilgalys R."/>
            <person name="Stajich J.E."/>
        </authorList>
    </citation>
    <scope>NUCLEOTIDE SEQUENCE [LARGE SCALE GENOMIC DNA]</scope>
    <source>
        <strain evidence="2 3">CBS 357.93</strain>
    </source>
</reference>
<feature type="chain" id="PRO_5016827750" evidence="1">
    <location>
        <begin position="20"/>
        <end position="122"/>
    </location>
</feature>
<evidence type="ECO:0000313" key="3">
    <source>
        <dbReference type="Proteomes" id="UP000252139"/>
    </source>
</evidence>
<proteinExistence type="predicted"/>
<keyword evidence="1" id="KW-0732">Signal</keyword>
<dbReference type="AlphaFoldDB" id="A0A367IK11"/>
<dbReference type="OrthoDB" id="5426307at2759"/>
<sequence>MRFSLALVSSALLAQLALAAPASQSNMAIAEGDFKSAQVTPLKVQENFSVFHWKKEDGEDATIDRVFSFELNEPAQLQITDYLKSGDVYEISDNGEVIGATTKVDSSEEAYAITPEQALTKN</sequence>
<dbReference type="STRING" id="86630.A0A367IK11"/>
<evidence type="ECO:0000313" key="2">
    <source>
        <dbReference type="EMBL" id="RCH77998.1"/>
    </source>
</evidence>